<name>A0A1V6C876_UNCT6</name>
<dbReference type="InterPro" id="IPR036520">
    <property type="entry name" value="UPF0759_sf"/>
</dbReference>
<evidence type="ECO:0000313" key="1">
    <source>
        <dbReference type="EMBL" id="OQB73108.1"/>
    </source>
</evidence>
<reference evidence="1" key="1">
    <citation type="submission" date="2017-02" db="EMBL/GenBank/DDBJ databases">
        <title>Delving into the versatile metabolic prowess of the omnipresent phylum Bacteroidetes.</title>
        <authorList>
            <person name="Nobu M.K."/>
            <person name="Mei R."/>
            <person name="Narihiro T."/>
            <person name="Kuroda K."/>
            <person name="Liu W.-T."/>
        </authorList>
    </citation>
    <scope>NUCLEOTIDE SEQUENCE</scope>
    <source>
        <strain evidence="1">ADurb.Bin131</strain>
    </source>
</reference>
<protein>
    <recommendedName>
        <fullName evidence="2">DUF72 domain-containing protein</fullName>
    </recommendedName>
</protein>
<dbReference type="EMBL" id="MWDQ01000097">
    <property type="protein sequence ID" value="OQB73108.1"/>
    <property type="molecule type" value="Genomic_DNA"/>
</dbReference>
<sequence>MTTVKIGTSGFSFPDWKGVVYPEGISTGKMLEYYSEYLGFNAVEINSTYYHIPAPENLEAMAKKTRPDFIFSVKAYKGITHDFFDDRLETKPDVKQVEESSIKFKEAIIPLKKMNKLGAVLLQFPVFFYPSSDSYDFIIRLKEILVDLPLVIEFRNIAWASTKHYDFLKKNNIAFCAVDEPKLHRLMPLNNVITSNIAYLRCHGRNKNWFNTPVSERYNYNYSDQELEEIEKVARSMMEKSEISFIFFNNCHAGYAAKNAMKFAEMLDIQMKNDSALF</sequence>
<proteinExistence type="predicted"/>
<dbReference type="PANTHER" id="PTHR30348:SF13">
    <property type="entry name" value="UPF0759 PROTEIN YUNF"/>
    <property type="match status" value="1"/>
</dbReference>
<dbReference type="AlphaFoldDB" id="A0A1V6C876"/>
<dbReference type="SUPFAM" id="SSF117396">
    <property type="entry name" value="TM1631-like"/>
    <property type="match status" value="1"/>
</dbReference>
<gene>
    <name evidence="1" type="ORF">BWX89_01107</name>
</gene>
<dbReference type="Pfam" id="PF01904">
    <property type="entry name" value="DUF72"/>
    <property type="match status" value="1"/>
</dbReference>
<dbReference type="InterPro" id="IPR002763">
    <property type="entry name" value="DUF72"/>
</dbReference>
<organism evidence="1">
    <name type="scientific">candidate division TA06 bacterium ADurb.Bin131</name>
    <dbReference type="NCBI Taxonomy" id="1852827"/>
    <lineage>
        <taxon>Bacteria</taxon>
        <taxon>Bacteria division TA06</taxon>
    </lineage>
</organism>
<dbReference type="Proteomes" id="UP000485562">
    <property type="component" value="Unassembled WGS sequence"/>
</dbReference>
<evidence type="ECO:0008006" key="2">
    <source>
        <dbReference type="Google" id="ProtNLM"/>
    </source>
</evidence>
<dbReference type="Gene3D" id="3.20.20.410">
    <property type="entry name" value="Protein of unknown function UPF0759"/>
    <property type="match status" value="1"/>
</dbReference>
<comment type="caution">
    <text evidence="1">The sequence shown here is derived from an EMBL/GenBank/DDBJ whole genome shotgun (WGS) entry which is preliminary data.</text>
</comment>
<dbReference type="PANTHER" id="PTHR30348">
    <property type="entry name" value="UNCHARACTERIZED PROTEIN YECE"/>
    <property type="match status" value="1"/>
</dbReference>
<accession>A0A1V6C876</accession>